<protein>
    <submittedName>
        <fullName evidence="3">Uncharacterized protein</fullName>
    </submittedName>
</protein>
<name>A0ABP6CHA8_9ACTN</name>
<organism evidence="3 4">
    <name type="scientific">Streptomyces axinellae</name>
    <dbReference type="NCBI Taxonomy" id="552788"/>
    <lineage>
        <taxon>Bacteria</taxon>
        <taxon>Bacillati</taxon>
        <taxon>Actinomycetota</taxon>
        <taxon>Actinomycetes</taxon>
        <taxon>Kitasatosporales</taxon>
        <taxon>Streptomycetaceae</taxon>
        <taxon>Streptomyces</taxon>
    </lineage>
</organism>
<feature type="compositionally biased region" description="Pro residues" evidence="2">
    <location>
        <begin position="182"/>
        <end position="192"/>
    </location>
</feature>
<dbReference type="Proteomes" id="UP001501447">
    <property type="component" value="Unassembled WGS sequence"/>
</dbReference>
<reference evidence="4" key="1">
    <citation type="journal article" date="2019" name="Int. J. Syst. Evol. Microbiol.">
        <title>The Global Catalogue of Microorganisms (GCM) 10K type strain sequencing project: providing services to taxonomists for standard genome sequencing and annotation.</title>
        <authorList>
            <consortium name="The Broad Institute Genomics Platform"/>
            <consortium name="The Broad Institute Genome Sequencing Center for Infectious Disease"/>
            <person name="Wu L."/>
            <person name="Ma J."/>
        </authorList>
    </citation>
    <scope>NUCLEOTIDE SEQUENCE [LARGE SCALE GENOMIC DNA]</scope>
    <source>
        <strain evidence="4">JCM 16373</strain>
    </source>
</reference>
<gene>
    <name evidence="3" type="ORF">GCM10009863_32860</name>
</gene>
<keyword evidence="1" id="KW-0175">Coiled coil</keyword>
<keyword evidence="4" id="KW-1185">Reference proteome</keyword>
<evidence type="ECO:0000256" key="2">
    <source>
        <dbReference type="SAM" id="MobiDB-lite"/>
    </source>
</evidence>
<dbReference type="RefSeq" id="WP_344566584.1">
    <property type="nucleotide sequence ID" value="NZ_BAAARJ010000009.1"/>
</dbReference>
<dbReference type="EMBL" id="BAAARJ010000009">
    <property type="protein sequence ID" value="GAA2616546.1"/>
    <property type="molecule type" value="Genomic_DNA"/>
</dbReference>
<comment type="caution">
    <text evidence="3">The sequence shown here is derived from an EMBL/GenBank/DDBJ whole genome shotgun (WGS) entry which is preliminary data.</text>
</comment>
<evidence type="ECO:0000313" key="3">
    <source>
        <dbReference type="EMBL" id="GAA2616546.1"/>
    </source>
</evidence>
<feature type="region of interest" description="Disordered" evidence="2">
    <location>
        <begin position="140"/>
        <end position="231"/>
    </location>
</feature>
<evidence type="ECO:0000313" key="4">
    <source>
        <dbReference type="Proteomes" id="UP001501447"/>
    </source>
</evidence>
<evidence type="ECO:0000256" key="1">
    <source>
        <dbReference type="SAM" id="Coils"/>
    </source>
</evidence>
<sequence length="231" mass="25736">MPSPFERLTEKLAAGRRQSAADWLEKDIGEAERAVRDKWKRLEELGEERTRLRENYAGTDAELRRWQEQRKEIKQTFQDEQLASLRLGTAENDVLDRLTSLKLFSNRTAMNEFKQVMEDRIRQYGEDRNNVWRAVGPLADEDPPVVLPQYSAQDRSQSHSVAQSGLGMAALETLPSGAQAPDSPPPVAPPAYTPSVGSSMPPTIPAFQGPGQGSGQGHSPGQRSGRRRSSR</sequence>
<proteinExistence type="predicted"/>
<accession>A0ABP6CHA8</accession>
<feature type="compositionally biased region" description="Polar residues" evidence="2">
    <location>
        <begin position="150"/>
        <end position="163"/>
    </location>
</feature>
<feature type="coiled-coil region" evidence="1">
    <location>
        <begin position="42"/>
        <end position="83"/>
    </location>
</feature>